<feature type="domain" description="Ig-like" evidence="13">
    <location>
        <begin position="213"/>
        <end position="291"/>
    </location>
</feature>
<evidence type="ECO:0000256" key="10">
    <source>
        <dbReference type="RuleBase" id="RU004439"/>
    </source>
</evidence>
<evidence type="ECO:0000256" key="2">
    <source>
        <dbReference type="ARBA" id="ARBA00022451"/>
    </source>
</evidence>
<keyword evidence="9" id="KW-0325">Glycoprotein</keyword>
<evidence type="ECO:0000256" key="7">
    <source>
        <dbReference type="ARBA" id="ARBA00023136"/>
    </source>
</evidence>
<dbReference type="GO" id="GO:0006955">
    <property type="term" value="P:immune response"/>
    <property type="evidence" value="ECO:0007669"/>
    <property type="project" value="TreeGrafter"/>
</dbReference>
<evidence type="ECO:0000256" key="12">
    <source>
        <dbReference type="SAM" id="SignalP"/>
    </source>
</evidence>
<keyword evidence="4 12" id="KW-0732">Signal</keyword>
<dbReference type="Pfam" id="PF00129">
    <property type="entry name" value="MHC_I"/>
    <property type="match status" value="1"/>
</dbReference>
<keyword evidence="5" id="KW-0391">Immunity</keyword>
<comment type="similarity">
    <text evidence="10">Belongs to the MHC class I family.</text>
</comment>
<dbReference type="FunFam" id="2.60.40.10:FF:000204">
    <property type="entry name" value="Major histocompatibility complex, class I-related protein"/>
    <property type="match status" value="1"/>
</dbReference>
<evidence type="ECO:0000256" key="1">
    <source>
        <dbReference type="ARBA" id="ARBA00004479"/>
    </source>
</evidence>
<dbReference type="Gene3D" id="2.60.40.10">
    <property type="entry name" value="Immunoglobulins"/>
    <property type="match status" value="1"/>
</dbReference>
<dbReference type="InterPro" id="IPR007110">
    <property type="entry name" value="Ig-like_dom"/>
</dbReference>
<reference evidence="14" key="1">
    <citation type="submission" date="2025-08" db="UniProtKB">
        <authorList>
            <consortium name="Ensembl"/>
        </authorList>
    </citation>
    <scope>IDENTIFICATION</scope>
</reference>
<keyword evidence="15" id="KW-1185">Reference proteome</keyword>
<dbReference type="SUPFAM" id="SSF48726">
    <property type="entry name" value="Immunoglobulin"/>
    <property type="match status" value="1"/>
</dbReference>
<feature type="signal peptide" evidence="12">
    <location>
        <begin position="1"/>
        <end position="22"/>
    </location>
</feature>
<evidence type="ECO:0000259" key="13">
    <source>
        <dbReference type="PROSITE" id="PS50835"/>
    </source>
</evidence>
<dbReference type="PANTHER" id="PTHR16675">
    <property type="entry name" value="MHC CLASS I-RELATED"/>
    <property type="match status" value="1"/>
</dbReference>
<dbReference type="GO" id="GO:0002474">
    <property type="term" value="P:antigen processing and presentation of peptide antigen via MHC class I"/>
    <property type="evidence" value="ECO:0007669"/>
    <property type="project" value="UniProtKB-KW"/>
</dbReference>
<evidence type="ECO:0000256" key="3">
    <source>
        <dbReference type="ARBA" id="ARBA00022692"/>
    </source>
</evidence>
<name>A0A8C3KIQ4_9CHAR</name>
<dbReference type="InterPro" id="IPR013783">
    <property type="entry name" value="Ig-like_fold"/>
</dbReference>
<dbReference type="InterPro" id="IPR011161">
    <property type="entry name" value="MHC_I-like_Ag-recog"/>
</dbReference>
<dbReference type="FunFam" id="3.30.500.10:FF:000001">
    <property type="entry name" value="H-2 class I histocompatibility antigen, alpha chain"/>
    <property type="match status" value="1"/>
</dbReference>
<evidence type="ECO:0000313" key="14">
    <source>
        <dbReference type="Ensembl" id="ENSCPGP00000023624.1"/>
    </source>
</evidence>
<accession>A0A8C3KIQ4</accession>
<keyword evidence="7 11" id="KW-0472">Membrane</keyword>
<dbReference type="InterPro" id="IPR003597">
    <property type="entry name" value="Ig_C1-set"/>
</dbReference>
<evidence type="ECO:0000256" key="11">
    <source>
        <dbReference type="SAM" id="Phobius"/>
    </source>
</evidence>
<keyword evidence="8" id="KW-1015">Disulfide bond</keyword>
<evidence type="ECO:0000313" key="15">
    <source>
        <dbReference type="Proteomes" id="UP000694419"/>
    </source>
</evidence>
<protein>
    <recommendedName>
        <fullName evidence="13">Ig-like domain-containing protein</fullName>
    </recommendedName>
</protein>
<dbReference type="PRINTS" id="PR01638">
    <property type="entry name" value="MHCCLASSI"/>
</dbReference>
<feature type="transmembrane region" description="Helical" evidence="11">
    <location>
        <begin position="299"/>
        <end position="322"/>
    </location>
</feature>
<keyword evidence="6 11" id="KW-1133">Transmembrane helix</keyword>
<keyword evidence="3 11" id="KW-0812">Transmembrane</keyword>
<evidence type="ECO:0000256" key="9">
    <source>
        <dbReference type="ARBA" id="ARBA00023180"/>
    </source>
</evidence>
<dbReference type="InterPro" id="IPR050208">
    <property type="entry name" value="MHC_class-I_related"/>
</dbReference>
<dbReference type="SUPFAM" id="SSF54452">
    <property type="entry name" value="MHC antigen-recognition domain"/>
    <property type="match status" value="1"/>
</dbReference>
<dbReference type="GO" id="GO:0009897">
    <property type="term" value="C:external side of plasma membrane"/>
    <property type="evidence" value="ECO:0007669"/>
    <property type="project" value="TreeGrafter"/>
</dbReference>
<dbReference type="InterPro" id="IPR036179">
    <property type="entry name" value="Ig-like_dom_sf"/>
</dbReference>
<evidence type="ECO:0000256" key="6">
    <source>
        <dbReference type="ARBA" id="ARBA00022989"/>
    </source>
</evidence>
<dbReference type="PANTHER" id="PTHR16675:SF242">
    <property type="entry name" value="MAJOR HISTOCOMPATIBILITY COMPLEX CLASS I-RELATED GENE PROTEIN"/>
    <property type="match status" value="1"/>
</dbReference>
<dbReference type="Pfam" id="PF07654">
    <property type="entry name" value="C1-set"/>
    <property type="match status" value="1"/>
</dbReference>
<evidence type="ECO:0000256" key="4">
    <source>
        <dbReference type="ARBA" id="ARBA00022729"/>
    </source>
</evidence>
<dbReference type="AlphaFoldDB" id="A0A8C3KIQ4"/>
<dbReference type="PROSITE" id="PS50835">
    <property type="entry name" value="IG_LIKE"/>
    <property type="match status" value="1"/>
</dbReference>
<dbReference type="Gene3D" id="3.30.500.10">
    <property type="entry name" value="MHC class I-like antigen recognition-like"/>
    <property type="match status" value="1"/>
</dbReference>
<keyword evidence="2" id="KW-0490">MHC I</keyword>
<reference evidence="14" key="2">
    <citation type="submission" date="2025-09" db="UniProtKB">
        <authorList>
            <consortium name="Ensembl"/>
        </authorList>
    </citation>
    <scope>IDENTIFICATION</scope>
</reference>
<dbReference type="GO" id="GO:0005615">
    <property type="term" value="C:extracellular space"/>
    <property type="evidence" value="ECO:0007669"/>
    <property type="project" value="TreeGrafter"/>
</dbReference>
<comment type="subcellular location">
    <subcellularLocation>
        <location evidence="1">Membrane</location>
        <topology evidence="1">Single-pass type I membrane protein</topology>
    </subcellularLocation>
</comment>
<evidence type="ECO:0000256" key="8">
    <source>
        <dbReference type="ARBA" id="ARBA00023157"/>
    </source>
</evidence>
<proteinExistence type="inferred from homology"/>
<organism evidence="14 15">
    <name type="scientific">Calidris pygmaea</name>
    <name type="common">Spoon-billed sandpiper</name>
    <dbReference type="NCBI Taxonomy" id="425635"/>
    <lineage>
        <taxon>Eukaryota</taxon>
        <taxon>Metazoa</taxon>
        <taxon>Chordata</taxon>
        <taxon>Craniata</taxon>
        <taxon>Vertebrata</taxon>
        <taxon>Euteleostomi</taxon>
        <taxon>Archelosauria</taxon>
        <taxon>Archosauria</taxon>
        <taxon>Dinosauria</taxon>
        <taxon>Saurischia</taxon>
        <taxon>Theropoda</taxon>
        <taxon>Coelurosauria</taxon>
        <taxon>Aves</taxon>
        <taxon>Neognathae</taxon>
        <taxon>Neoaves</taxon>
        <taxon>Charadriiformes</taxon>
        <taxon>Scolopacidae</taxon>
        <taxon>Calidris</taxon>
    </lineage>
</organism>
<dbReference type="Proteomes" id="UP000694419">
    <property type="component" value="Unplaced"/>
</dbReference>
<dbReference type="InterPro" id="IPR011162">
    <property type="entry name" value="MHC_I/II-like_Ag-recog"/>
</dbReference>
<dbReference type="InterPro" id="IPR001039">
    <property type="entry name" value="MHC_I_a_a1/a2"/>
</dbReference>
<sequence>MGPVRALRLGLLLLGVLSGALCGPHSLRYFYTAVSEPSPGVPWFLIEGYVDGNLILRYDSETGRMVPRADWMVANLDQQYWDTQTQIAQRNQQVDHVNLEILRGRYNQSGGLHVRQRMSGCDLLEDGSTRGYYQSAYDGRDFIALDMDTMTFTAVDAAAQITKRKWEEDGTVAEEKKNYLKNTCIESLRKYMSYGRAVLERKERPTVRVSGKEGDGFLTLHCRAYGFYPRPISVSWLKDGEVRDQETERGGPVPNSDGTYYTWASIKANPGEKDKYRCRVEHASLPEAEVYAWETESNLVAIVVGVAVAVLVVVAICGFIVWKQKSGKASGPVRQRGAGGRQGLGGREGLWARAAVLWGAPEAVGEARWMLMPLSLCREEERLQGGIK</sequence>
<dbReference type="InterPro" id="IPR003006">
    <property type="entry name" value="Ig/MHC_CS"/>
</dbReference>
<feature type="chain" id="PRO_5034911687" description="Ig-like domain-containing protein" evidence="12">
    <location>
        <begin position="23"/>
        <end position="388"/>
    </location>
</feature>
<dbReference type="GO" id="GO:0042612">
    <property type="term" value="C:MHC class I protein complex"/>
    <property type="evidence" value="ECO:0007669"/>
    <property type="project" value="UniProtKB-KW"/>
</dbReference>
<dbReference type="SMART" id="SM00407">
    <property type="entry name" value="IGc1"/>
    <property type="match status" value="1"/>
</dbReference>
<evidence type="ECO:0000256" key="5">
    <source>
        <dbReference type="ARBA" id="ARBA00022859"/>
    </source>
</evidence>
<dbReference type="Ensembl" id="ENSCPGT00000025815.1">
    <property type="protein sequence ID" value="ENSCPGP00000023624.1"/>
    <property type="gene ID" value="ENSCPGG00000014749.1"/>
</dbReference>
<dbReference type="InterPro" id="IPR037055">
    <property type="entry name" value="MHC_I-like_Ag-recog_sf"/>
</dbReference>
<dbReference type="PROSITE" id="PS00290">
    <property type="entry name" value="IG_MHC"/>
    <property type="match status" value="1"/>
</dbReference>